<comment type="caution">
    <text evidence="13">The sequence shown here is derived from an EMBL/GenBank/DDBJ whole genome shotgun (WGS) entry which is preliminary data.</text>
</comment>
<dbReference type="InterPro" id="IPR037066">
    <property type="entry name" value="Plug_dom_sf"/>
</dbReference>
<keyword evidence="3 10" id="KW-0813">Transport</keyword>
<feature type="domain" description="TonB C-terminal" evidence="12">
    <location>
        <begin position="351"/>
        <end position="447"/>
    </location>
</feature>
<feature type="transmembrane region" description="Helical" evidence="11">
    <location>
        <begin position="250"/>
        <end position="271"/>
    </location>
</feature>
<dbReference type="Gene3D" id="3.30.1150.10">
    <property type="match status" value="2"/>
</dbReference>
<evidence type="ECO:0000256" key="11">
    <source>
        <dbReference type="SAM" id="Phobius"/>
    </source>
</evidence>
<dbReference type="InterPro" id="IPR037682">
    <property type="entry name" value="TonB_C"/>
</dbReference>
<evidence type="ECO:0000259" key="12">
    <source>
        <dbReference type="PROSITE" id="PS52015"/>
    </source>
</evidence>
<dbReference type="InterPro" id="IPR008756">
    <property type="entry name" value="Peptidase_M56"/>
</dbReference>
<dbReference type="SUPFAM" id="SSF56935">
    <property type="entry name" value="Porins"/>
    <property type="match status" value="1"/>
</dbReference>
<dbReference type="PANTHER" id="PTHR33446">
    <property type="entry name" value="PROTEIN TONB-RELATED"/>
    <property type="match status" value="1"/>
</dbReference>
<dbReference type="InterPro" id="IPR006260">
    <property type="entry name" value="TonB/TolA_C"/>
</dbReference>
<feature type="transmembrane region" description="Helical" evidence="11">
    <location>
        <begin position="6"/>
        <end position="24"/>
    </location>
</feature>
<dbReference type="Pfam" id="PF03544">
    <property type="entry name" value="TonB_C"/>
    <property type="match status" value="2"/>
</dbReference>
<evidence type="ECO:0000256" key="5">
    <source>
        <dbReference type="ARBA" id="ARBA00022519"/>
    </source>
</evidence>
<comment type="subcellular location">
    <subcellularLocation>
        <location evidence="1">Cell inner membrane</location>
        <topology evidence="1">Single-pass membrane protein</topology>
        <orientation evidence="1">Periplasmic side</orientation>
    </subcellularLocation>
    <subcellularLocation>
        <location evidence="10">Cell outer membrane</location>
        <topology evidence="10">Multi-pass membrane protein</topology>
    </subcellularLocation>
</comment>
<protein>
    <recommendedName>
        <fullName evidence="12">TonB C-terminal domain-containing protein</fullName>
    </recommendedName>
</protein>
<comment type="similarity">
    <text evidence="2">Belongs to the TonB family.</text>
</comment>
<dbReference type="EMBL" id="QGDC01000006">
    <property type="protein sequence ID" value="RCH54496.1"/>
    <property type="molecule type" value="Genomic_DNA"/>
</dbReference>
<dbReference type="GO" id="GO:0098797">
    <property type="term" value="C:plasma membrane protein complex"/>
    <property type="evidence" value="ECO:0007669"/>
    <property type="project" value="TreeGrafter"/>
</dbReference>
<evidence type="ECO:0000256" key="4">
    <source>
        <dbReference type="ARBA" id="ARBA00022475"/>
    </source>
</evidence>
<feature type="domain" description="TonB C-terminal" evidence="12">
    <location>
        <begin position="476"/>
        <end position="572"/>
    </location>
</feature>
<dbReference type="GO" id="GO:0031992">
    <property type="term" value="F:energy transducer activity"/>
    <property type="evidence" value="ECO:0007669"/>
    <property type="project" value="TreeGrafter"/>
</dbReference>
<dbReference type="InterPro" id="IPR051045">
    <property type="entry name" value="TonB-dependent_transducer"/>
</dbReference>
<dbReference type="InterPro" id="IPR039426">
    <property type="entry name" value="TonB-dep_rcpt-like"/>
</dbReference>
<keyword evidence="5" id="KW-0997">Cell inner membrane</keyword>
<dbReference type="SUPFAM" id="SSF74653">
    <property type="entry name" value="TolA/TonB C-terminal domain"/>
    <property type="match status" value="2"/>
</dbReference>
<evidence type="ECO:0000256" key="2">
    <source>
        <dbReference type="ARBA" id="ARBA00006555"/>
    </source>
</evidence>
<dbReference type="PROSITE" id="PS52015">
    <property type="entry name" value="TONB_CTD"/>
    <property type="match status" value="2"/>
</dbReference>
<dbReference type="PROSITE" id="PS52016">
    <property type="entry name" value="TONB_DEPENDENT_REC_3"/>
    <property type="match status" value="1"/>
</dbReference>
<evidence type="ECO:0000256" key="9">
    <source>
        <dbReference type="ARBA" id="ARBA00023136"/>
    </source>
</evidence>
<comment type="similarity">
    <text evidence="10">Belongs to the TonB-dependent receptor family.</text>
</comment>
<keyword evidence="7" id="KW-0653">Protein transport</keyword>
<dbReference type="GO" id="GO:0015031">
    <property type="term" value="P:protein transport"/>
    <property type="evidence" value="ECO:0007669"/>
    <property type="project" value="UniProtKB-KW"/>
</dbReference>
<evidence type="ECO:0000256" key="6">
    <source>
        <dbReference type="ARBA" id="ARBA00022692"/>
    </source>
</evidence>
<name>A0A367GNS0_9SPHI</name>
<evidence type="ECO:0000256" key="3">
    <source>
        <dbReference type="ARBA" id="ARBA00022448"/>
    </source>
</evidence>
<organism evidence="13 14">
    <name type="scientific">Mucilaginibacter hurinus</name>
    <dbReference type="NCBI Taxonomy" id="2201324"/>
    <lineage>
        <taxon>Bacteria</taxon>
        <taxon>Pseudomonadati</taxon>
        <taxon>Bacteroidota</taxon>
        <taxon>Sphingobacteriia</taxon>
        <taxon>Sphingobacteriales</taxon>
        <taxon>Sphingobacteriaceae</taxon>
        <taxon>Mucilaginibacter</taxon>
    </lineage>
</organism>
<dbReference type="OrthoDB" id="649093at2"/>
<evidence type="ECO:0000256" key="1">
    <source>
        <dbReference type="ARBA" id="ARBA00004383"/>
    </source>
</evidence>
<dbReference type="GO" id="GO:0009279">
    <property type="term" value="C:cell outer membrane"/>
    <property type="evidence" value="ECO:0007669"/>
    <property type="project" value="UniProtKB-SubCell"/>
</dbReference>
<dbReference type="RefSeq" id="WP_114005480.1">
    <property type="nucleotide sequence ID" value="NZ_QGDC01000006.1"/>
</dbReference>
<reference evidence="13 14" key="1">
    <citation type="submission" date="2018-05" db="EMBL/GenBank/DDBJ databases">
        <title>Mucilaginibacter hurinus sp. nov., isolated from briquette warehouse soil.</title>
        <authorList>
            <person name="Choi L."/>
        </authorList>
    </citation>
    <scope>NUCLEOTIDE SEQUENCE [LARGE SCALE GENOMIC DNA]</scope>
    <source>
        <strain evidence="13 14">ZR32</strain>
    </source>
</reference>
<dbReference type="Pfam" id="PF05569">
    <property type="entry name" value="Peptidase_M56"/>
    <property type="match status" value="1"/>
</dbReference>
<keyword evidence="4" id="KW-1003">Cell membrane</keyword>
<keyword evidence="6 10" id="KW-0812">Transmembrane</keyword>
<keyword evidence="10" id="KW-1134">Transmembrane beta strand</keyword>
<evidence type="ECO:0000256" key="7">
    <source>
        <dbReference type="ARBA" id="ARBA00022927"/>
    </source>
</evidence>
<dbReference type="AlphaFoldDB" id="A0A367GNS0"/>
<sequence>MAWWQYLLLANLYLALFYGFYVLLLRAETFFQLNRVYLVASAILSFVIPVIQADWVQNLFITRQVNYIIYSQPLVFYQYAATAEDNRITIGQILTLTYAAGIIFLTCRLLWQLLQLSRFVRQPQTTAFSFFKKINVDATLSSADIITAHEEVHAKQWHSADVIIMEAIMILNWFNPVVYFYRRAIKHIHEFIADSKVIGTGIDKVGYAMLLLNHTMNAPAHGLVNQFFNHSLLKKRIMMLQKNKSQRVKLFKYGLSAPLFALMIIMSSATINDSKAVKAINKTAENLIAAPAKATVVNTLNTANDALKDVINSDITTNGLMDKVLSVKKDSIPDNKDELFREVESPPVFPGGINAFMQFLSKNIHYPKEDRDNKIEGRVFLTFIVEKDGLLSNVKVLRGISKTLDAEALRVIRSSPKWKPGYQNGRAVRVQFTVPIAFSLNNRVEEKLGNNPNGIGMENAIGLKEIGIDEMPQFTGGAEEFSKYLGKNVRYPAIDRNNKVSGTVVVNFIVQEDGSLTNIKALRRPSLSLQNEAIRVLTNSPKWIPGKKSGKPVKVEMNVPVNFSLVYDETQPAEQKPDVANVIALGLDGVNVVGHSSQDKDHHQLILLDGNEISRQAMEALDPKRIKSMNVLTREDATKKYGERGKGGVVEITTDPNPQYGKVASDFFIAESSSRLNADPALRPLIIVDGLEKSYQDLQKINVKEIETISILKDAASIKQYGNKGRNGVLVVTTKRAIKVKTH</sequence>
<dbReference type="GO" id="GO:0055085">
    <property type="term" value="P:transmembrane transport"/>
    <property type="evidence" value="ECO:0007669"/>
    <property type="project" value="InterPro"/>
</dbReference>
<keyword evidence="8 11" id="KW-1133">Transmembrane helix</keyword>
<evidence type="ECO:0000256" key="8">
    <source>
        <dbReference type="ARBA" id="ARBA00022989"/>
    </source>
</evidence>
<evidence type="ECO:0000256" key="10">
    <source>
        <dbReference type="PROSITE-ProRule" id="PRU01360"/>
    </source>
</evidence>
<dbReference type="CDD" id="cd07341">
    <property type="entry name" value="M56_BlaR1_MecR1_like"/>
    <property type="match status" value="1"/>
</dbReference>
<feature type="transmembrane region" description="Helical" evidence="11">
    <location>
        <begin position="36"/>
        <end position="53"/>
    </location>
</feature>
<evidence type="ECO:0000313" key="13">
    <source>
        <dbReference type="EMBL" id="RCH54496.1"/>
    </source>
</evidence>
<evidence type="ECO:0000313" key="14">
    <source>
        <dbReference type="Proteomes" id="UP000253209"/>
    </source>
</evidence>
<proteinExistence type="inferred from homology"/>
<dbReference type="Proteomes" id="UP000253209">
    <property type="component" value="Unassembled WGS sequence"/>
</dbReference>
<dbReference type="NCBIfam" id="TIGR01352">
    <property type="entry name" value="tonB_Cterm"/>
    <property type="match status" value="2"/>
</dbReference>
<keyword evidence="10" id="KW-0998">Cell outer membrane</keyword>
<keyword evidence="9 10" id="KW-0472">Membrane</keyword>
<keyword evidence="14" id="KW-1185">Reference proteome</keyword>
<feature type="transmembrane region" description="Helical" evidence="11">
    <location>
        <begin position="90"/>
        <end position="111"/>
    </location>
</feature>
<accession>A0A367GNS0</accession>
<gene>
    <name evidence="13" type="ORF">DJ568_11775</name>
</gene>
<dbReference type="Gene3D" id="2.170.130.10">
    <property type="entry name" value="TonB-dependent receptor, plug domain"/>
    <property type="match status" value="2"/>
</dbReference>
<dbReference type="PANTHER" id="PTHR33446:SF2">
    <property type="entry name" value="PROTEIN TONB"/>
    <property type="match status" value="1"/>
</dbReference>